<feature type="domain" description="NAD-dependent epimerase/dehydratase" evidence="2">
    <location>
        <begin position="1"/>
        <end position="222"/>
    </location>
</feature>
<dbReference type="Pfam" id="PF01370">
    <property type="entry name" value="Epimerase"/>
    <property type="match status" value="1"/>
</dbReference>
<dbReference type="EC" id="4.2.1.46" evidence="3"/>
<dbReference type="InterPro" id="IPR036291">
    <property type="entry name" value="NAD(P)-bd_dom_sf"/>
</dbReference>
<sequence length="299" mass="33164">MIGTALIEECIKNEVEVYAVVRASSPKKNRLREHRLIHQVDASLEKLEDLPDKISKPCDTFYHIAWGNTGENRNSSTELQSRNIAYTLAAVRSAKALGCRRFIGAGSQAEYGPMDEERISPNSPVRPTTPYGASKLSAGLLSEMLCRELGMEWIWPRIFSVYGIYEKETTMIASGLRKMLAGEKTEFTPAMQRWDYLFSKDAGRAYYLIGEKGRDGAVYCVGSGHAAPLKEYIYKMAELTGAGETGIGAKPYPKGAVMNLCADIRSLTEDTGFVPKYNFEQGIRETLAWLKTGSTGETE</sequence>
<evidence type="ECO:0000259" key="2">
    <source>
        <dbReference type="Pfam" id="PF01370"/>
    </source>
</evidence>
<evidence type="ECO:0000313" key="3">
    <source>
        <dbReference type="EMBL" id="VYT03810.1"/>
    </source>
</evidence>
<proteinExistence type="inferred from homology"/>
<dbReference type="PANTHER" id="PTHR43000">
    <property type="entry name" value="DTDP-D-GLUCOSE 4,6-DEHYDRATASE-RELATED"/>
    <property type="match status" value="1"/>
</dbReference>
<evidence type="ECO:0000256" key="1">
    <source>
        <dbReference type="ARBA" id="ARBA00007637"/>
    </source>
</evidence>
<accession>A0A6N2TDT9</accession>
<reference evidence="3" key="1">
    <citation type="submission" date="2019-11" db="EMBL/GenBank/DDBJ databases">
        <authorList>
            <person name="Feng L."/>
        </authorList>
    </citation>
    <scope>NUCLEOTIDE SEQUENCE</scope>
    <source>
        <strain evidence="3">BgluceraseaLFYP119</strain>
    </source>
</reference>
<dbReference type="EMBL" id="CACRST010000013">
    <property type="protein sequence ID" value="VYT03810.1"/>
    <property type="molecule type" value="Genomic_DNA"/>
</dbReference>
<dbReference type="GO" id="GO:0008460">
    <property type="term" value="F:dTDP-glucose 4,6-dehydratase activity"/>
    <property type="evidence" value="ECO:0007669"/>
    <property type="project" value="UniProtKB-EC"/>
</dbReference>
<dbReference type="Gene3D" id="3.40.50.720">
    <property type="entry name" value="NAD(P)-binding Rossmann-like Domain"/>
    <property type="match status" value="1"/>
</dbReference>
<comment type="similarity">
    <text evidence="1">Belongs to the NAD(P)-dependent epimerase/dehydratase family.</text>
</comment>
<gene>
    <name evidence="3" type="primary">rfbB</name>
    <name evidence="3" type="ORF">BGLFYP119_01566</name>
</gene>
<organism evidence="3">
    <name type="scientific">Blautia glucerasea</name>
    <dbReference type="NCBI Taxonomy" id="536633"/>
    <lineage>
        <taxon>Bacteria</taxon>
        <taxon>Bacillati</taxon>
        <taxon>Bacillota</taxon>
        <taxon>Clostridia</taxon>
        <taxon>Lachnospirales</taxon>
        <taxon>Lachnospiraceae</taxon>
        <taxon>Blautia</taxon>
    </lineage>
</organism>
<dbReference type="SUPFAM" id="SSF51735">
    <property type="entry name" value="NAD(P)-binding Rossmann-fold domains"/>
    <property type="match status" value="1"/>
</dbReference>
<keyword evidence="3" id="KW-0456">Lyase</keyword>
<name>A0A6N2TDT9_9FIRM</name>
<dbReference type="AlphaFoldDB" id="A0A6N2TDT9"/>
<dbReference type="InterPro" id="IPR001509">
    <property type="entry name" value="Epimerase_deHydtase"/>
</dbReference>
<protein>
    <submittedName>
        <fullName evidence="3">dTDP-glucose 4,6-dehydratase</fullName>
        <ecNumber evidence="3">4.2.1.46</ecNumber>
    </submittedName>
</protein>